<accession>A0A7L4WDV2</accession>
<reference evidence="2 3" key="1">
    <citation type="submission" date="2016-09" db="EMBL/GenBank/DDBJ databases">
        <title>Lactic acid bacteria from MAP meat Genome sequencing and assembly.</title>
        <authorList>
            <person name="Behr J."/>
            <person name="Hilgarth M."/>
            <person name="Vogel R.F."/>
        </authorList>
    </citation>
    <scope>NUCLEOTIDE SEQUENCE [LARGE SCALE GENOMIC DNA]</scope>
    <source>
        <strain evidence="2 3">TMW21615</strain>
    </source>
</reference>
<evidence type="ECO:0000313" key="1">
    <source>
        <dbReference type="EMBL" id="MCJ1978169.1"/>
    </source>
</evidence>
<evidence type="ECO:0000313" key="2">
    <source>
        <dbReference type="EMBL" id="QDJ28446.1"/>
    </source>
</evidence>
<dbReference type="SUPFAM" id="SSF50118">
    <property type="entry name" value="Cell growth inhibitor/plasmid maintenance toxic component"/>
    <property type="match status" value="1"/>
</dbReference>
<dbReference type="InterPro" id="IPR011067">
    <property type="entry name" value="Plasmid_toxin/cell-grow_inhib"/>
</dbReference>
<dbReference type="EMBL" id="JAAEDA010000015">
    <property type="protein sequence ID" value="MCJ1978169.1"/>
    <property type="molecule type" value="Genomic_DNA"/>
</dbReference>
<dbReference type="Gene3D" id="2.30.30.110">
    <property type="match status" value="1"/>
</dbReference>
<reference evidence="1" key="2">
    <citation type="submission" date="2020-01" db="EMBL/GenBank/DDBJ databases">
        <authorList>
            <person name="Hilgarth M."/>
            <person name="Vogel R.F."/>
        </authorList>
    </citation>
    <scope>NUCLEOTIDE SEQUENCE</scope>
    <source>
        <strain evidence="1">TMW21897</strain>
    </source>
</reference>
<dbReference type="Proteomes" id="UP000516280">
    <property type="component" value="Chromosome"/>
</dbReference>
<evidence type="ECO:0000313" key="4">
    <source>
        <dbReference type="Proteomes" id="UP001522462"/>
    </source>
</evidence>
<name>A0A7L4WDV2_9LACT</name>
<sequence length="112" mass="13481">MEEFDIIVAKVPFENSEDYKWRPVFILSVNSRAVKFLRITTKFATKSEYMQSKYFEIIDYIEAGLNRQSWIDTFRAYPLDDENFKIHVLGKLTERDFERFITFLSDTDFLLK</sequence>
<dbReference type="Proteomes" id="UP001522462">
    <property type="component" value="Unassembled WGS sequence"/>
</dbReference>
<dbReference type="AlphaFoldDB" id="A0A7L4WDV2"/>
<dbReference type="KEGG" id="lpaa:BHS01_07875"/>
<protein>
    <recommendedName>
        <fullName evidence="5">Type II toxin-antitoxin system PemK/MazF family toxin</fullName>
    </recommendedName>
</protein>
<organism evidence="2 3">
    <name type="scientific">Pseudolactococcus paracarnosus</name>
    <dbReference type="NCBI Taxonomy" id="2749962"/>
    <lineage>
        <taxon>Bacteria</taxon>
        <taxon>Bacillati</taxon>
        <taxon>Bacillota</taxon>
        <taxon>Bacilli</taxon>
        <taxon>Lactobacillales</taxon>
        <taxon>Streptococcaceae</taxon>
        <taxon>Pseudolactococcus</taxon>
    </lineage>
</organism>
<proteinExistence type="predicted"/>
<dbReference type="RefSeq" id="WP_109834167.1">
    <property type="nucleotide sequence ID" value="NZ_CP017195.1"/>
</dbReference>
<dbReference type="EMBL" id="CP017195">
    <property type="protein sequence ID" value="QDJ28446.1"/>
    <property type="molecule type" value="Genomic_DNA"/>
</dbReference>
<evidence type="ECO:0000313" key="3">
    <source>
        <dbReference type="Proteomes" id="UP000516280"/>
    </source>
</evidence>
<keyword evidence="4" id="KW-1185">Reference proteome</keyword>
<reference evidence="1 4" key="3">
    <citation type="journal article" date="2022" name="Microbiol. Res.">
        <title>Comparative genome analysis, predicted lifestyle and antimicrobial strategies of Lactococcus carnosus and Lactococcus paracarnosus isolated from meat.</title>
        <authorList>
            <person name="Werum V."/>
            <person name="Ehrmann M."/>
            <person name="Vogel R."/>
            <person name="Hilgarth M."/>
        </authorList>
    </citation>
    <scope>NUCLEOTIDE SEQUENCE [LARGE SCALE GENOMIC DNA]</scope>
    <source>
        <strain evidence="1 4">TMW21897</strain>
    </source>
</reference>
<gene>
    <name evidence="2" type="ORF">BHS01_07875</name>
    <name evidence="1" type="ORF">GYN19_09425</name>
</gene>
<evidence type="ECO:0008006" key="5">
    <source>
        <dbReference type="Google" id="ProtNLM"/>
    </source>
</evidence>